<evidence type="ECO:0000313" key="1">
    <source>
        <dbReference type="EMBL" id="MBB4738304.1"/>
    </source>
</evidence>
<gene>
    <name evidence="1" type="ORF">BJY16_001763</name>
</gene>
<accession>A0A7W7M601</accession>
<evidence type="ECO:0000313" key="2">
    <source>
        <dbReference type="Proteomes" id="UP000546162"/>
    </source>
</evidence>
<dbReference type="Proteomes" id="UP000546162">
    <property type="component" value="Unassembled WGS sequence"/>
</dbReference>
<protein>
    <submittedName>
        <fullName evidence="1">Uncharacterized protein</fullName>
    </submittedName>
</protein>
<comment type="caution">
    <text evidence="1">The sequence shown here is derived from an EMBL/GenBank/DDBJ whole genome shotgun (WGS) entry which is preliminary data.</text>
</comment>
<organism evidence="1 2">
    <name type="scientific">Actinoplanes octamycinicus</name>
    <dbReference type="NCBI Taxonomy" id="135948"/>
    <lineage>
        <taxon>Bacteria</taxon>
        <taxon>Bacillati</taxon>
        <taxon>Actinomycetota</taxon>
        <taxon>Actinomycetes</taxon>
        <taxon>Micromonosporales</taxon>
        <taxon>Micromonosporaceae</taxon>
        <taxon>Actinoplanes</taxon>
    </lineage>
</organism>
<dbReference type="AlphaFoldDB" id="A0A7W7M601"/>
<sequence>MTAASTSAVGVCVLLDDPVADPKAHRVERRGGRLRLLDLGRFEVVVRPLLPVGVHRPVRQHVIVVRQPGAEPPWRRMFHGRNGGLRVRRPRDDLGAFRQCMVLSDNRRKPVQQILLNRLRRSRCFHLLS</sequence>
<reference evidence="1 2" key="1">
    <citation type="submission" date="2020-08" db="EMBL/GenBank/DDBJ databases">
        <title>Sequencing the genomes of 1000 actinobacteria strains.</title>
        <authorList>
            <person name="Klenk H.-P."/>
        </authorList>
    </citation>
    <scope>NUCLEOTIDE SEQUENCE [LARGE SCALE GENOMIC DNA]</scope>
    <source>
        <strain evidence="1 2">DSM 45809</strain>
    </source>
</reference>
<dbReference type="EMBL" id="JACHNB010000001">
    <property type="protein sequence ID" value="MBB4738304.1"/>
    <property type="molecule type" value="Genomic_DNA"/>
</dbReference>
<proteinExistence type="predicted"/>
<name>A0A7W7M601_9ACTN</name>
<keyword evidence="2" id="KW-1185">Reference proteome</keyword>